<feature type="non-terminal residue" evidence="1">
    <location>
        <position position="143"/>
    </location>
</feature>
<evidence type="ECO:0000313" key="1">
    <source>
        <dbReference type="EMBL" id="GMT32567.1"/>
    </source>
</evidence>
<evidence type="ECO:0000313" key="2">
    <source>
        <dbReference type="Proteomes" id="UP001432322"/>
    </source>
</evidence>
<accession>A0AAV5WNH1</accession>
<dbReference type="EMBL" id="BTSY01000006">
    <property type="protein sequence ID" value="GMT32567.1"/>
    <property type="molecule type" value="Genomic_DNA"/>
</dbReference>
<evidence type="ECO:0008006" key="3">
    <source>
        <dbReference type="Google" id="ProtNLM"/>
    </source>
</evidence>
<protein>
    <recommendedName>
        <fullName evidence="3">Ribosomal protein</fullName>
    </recommendedName>
</protein>
<organism evidence="1 2">
    <name type="scientific">Pristionchus fissidentatus</name>
    <dbReference type="NCBI Taxonomy" id="1538716"/>
    <lineage>
        <taxon>Eukaryota</taxon>
        <taxon>Metazoa</taxon>
        <taxon>Ecdysozoa</taxon>
        <taxon>Nematoda</taxon>
        <taxon>Chromadorea</taxon>
        <taxon>Rhabditida</taxon>
        <taxon>Rhabditina</taxon>
        <taxon>Diplogasteromorpha</taxon>
        <taxon>Diplogasteroidea</taxon>
        <taxon>Neodiplogasteridae</taxon>
        <taxon>Pristionchus</taxon>
    </lineage>
</organism>
<name>A0AAV5WNH1_9BILA</name>
<dbReference type="AlphaFoldDB" id="A0AAV5WNH1"/>
<reference evidence="1" key="1">
    <citation type="submission" date="2023-10" db="EMBL/GenBank/DDBJ databases">
        <title>Genome assembly of Pristionchus species.</title>
        <authorList>
            <person name="Yoshida K."/>
            <person name="Sommer R.J."/>
        </authorList>
    </citation>
    <scope>NUCLEOTIDE SEQUENCE</scope>
    <source>
        <strain evidence="1">RS5133</strain>
    </source>
</reference>
<dbReference type="Proteomes" id="UP001432322">
    <property type="component" value="Unassembled WGS sequence"/>
</dbReference>
<proteinExistence type="predicted"/>
<comment type="caution">
    <text evidence="1">The sequence shown here is derived from an EMBL/GenBank/DDBJ whole genome shotgun (WGS) entry which is preliminary data.</text>
</comment>
<feature type="non-terminal residue" evidence="1">
    <location>
        <position position="1"/>
    </location>
</feature>
<keyword evidence="2" id="KW-1185">Reference proteome</keyword>
<gene>
    <name evidence="1" type="ORF">PFISCL1PPCAC_23864</name>
</gene>
<sequence>LRSVRPRSILRDGAERRSTWCSGKRRLVECKYSQRGRSARERRVARGRRTRGRRRVLAALGDVEIGFLGCENGVSVYTNNIESRRNALGKSIIASVCALERHRRVSRENLRRCGGRLVDTQLDRLLYLVLFSGALDDALLERG</sequence>